<dbReference type="PANTHER" id="PTHR31321">
    <property type="entry name" value="ACYL-COA THIOESTER HYDROLASE YBHC-RELATED"/>
    <property type="match status" value="1"/>
</dbReference>
<dbReference type="Gene3D" id="2.160.20.10">
    <property type="entry name" value="Single-stranded right-handed beta-helix, Pectin lyase-like"/>
    <property type="match status" value="2"/>
</dbReference>
<evidence type="ECO:0000256" key="2">
    <source>
        <dbReference type="ARBA" id="ARBA00008891"/>
    </source>
</evidence>
<sequence>MKSAWSQRYFLFWLCLASVFHLSISRKSLILSPRGKDRQWIVPPGVRIPPPPTLVVRQNTINKDEFPTVQAAVDALKNRTGAQVIYINPGRMFNPVNFSSAKLNIIFPVVKQPLIIWGNVTYGPEKTEEVVIWDAISAKDAKSNAASATLNVVKDDFSANQNLVVRLSYGLKHFLRASKVKNTYGTGTDTQALALNSKGQRQVIKILSESIVAHNSSANVTLQEQDVMAWFEKAAIGVQLGSQEPITASGKYANDAAGILVFNRAAVFSVGALARTAYLGRPWRSGASVVFQRSYLSDVVKPEGWSLWAADDPRLDSVKFQEFENFGPGSVGERKYSTPVNGPYRPQDVLGVVSFV</sequence>
<evidence type="ECO:0000256" key="5">
    <source>
        <dbReference type="ARBA" id="ARBA00023085"/>
    </source>
</evidence>
<evidence type="ECO:0000256" key="3">
    <source>
        <dbReference type="ARBA" id="ARBA00013229"/>
    </source>
</evidence>
<name>A0A9Q3BPR7_9BASI</name>
<keyword evidence="6" id="KW-0732">Signal</keyword>
<comment type="caution">
    <text evidence="8">The sequence shown here is derived from an EMBL/GenBank/DDBJ whole genome shotgun (WGS) entry which is preliminary data.</text>
</comment>
<keyword evidence="9" id="KW-1185">Reference proteome</keyword>
<keyword evidence="4" id="KW-0378">Hydrolase</keyword>
<dbReference type="GO" id="GO:0042545">
    <property type="term" value="P:cell wall modification"/>
    <property type="evidence" value="ECO:0007669"/>
    <property type="project" value="InterPro"/>
</dbReference>
<proteinExistence type="inferred from homology"/>
<dbReference type="GO" id="GO:0045490">
    <property type="term" value="P:pectin catabolic process"/>
    <property type="evidence" value="ECO:0007669"/>
    <property type="project" value="TreeGrafter"/>
</dbReference>
<dbReference type="EMBL" id="AVOT02002329">
    <property type="protein sequence ID" value="MBW0469996.1"/>
    <property type="molecule type" value="Genomic_DNA"/>
</dbReference>
<evidence type="ECO:0000313" key="9">
    <source>
        <dbReference type="Proteomes" id="UP000765509"/>
    </source>
</evidence>
<dbReference type="EC" id="3.1.1.11" evidence="3"/>
<evidence type="ECO:0000256" key="6">
    <source>
        <dbReference type="SAM" id="SignalP"/>
    </source>
</evidence>
<organism evidence="8 9">
    <name type="scientific">Austropuccinia psidii MF-1</name>
    <dbReference type="NCBI Taxonomy" id="1389203"/>
    <lineage>
        <taxon>Eukaryota</taxon>
        <taxon>Fungi</taxon>
        <taxon>Dikarya</taxon>
        <taxon>Basidiomycota</taxon>
        <taxon>Pucciniomycotina</taxon>
        <taxon>Pucciniomycetes</taxon>
        <taxon>Pucciniales</taxon>
        <taxon>Sphaerophragmiaceae</taxon>
        <taxon>Austropuccinia</taxon>
    </lineage>
</organism>
<dbReference type="Pfam" id="PF01095">
    <property type="entry name" value="Pectinesterase"/>
    <property type="match status" value="1"/>
</dbReference>
<dbReference type="GO" id="GO:0030599">
    <property type="term" value="F:pectinesterase activity"/>
    <property type="evidence" value="ECO:0007669"/>
    <property type="project" value="UniProtKB-EC"/>
</dbReference>
<feature type="chain" id="PRO_5040265669" description="pectinesterase" evidence="6">
    <location>
        <begin position="26"/>
        <end position="356"/>
    </location>
</feature>
<evidence type="ECO:0000313" key="8">
    <source>
        <dbReference type="EMBL" id="MBW0469996.1"/>
    </source>
</evidence>
<dbReference type="Proteomes" id="UP000765509">
    <property type="component" value="Unassembled WGS sequence"/>
</dbReference>
<feature type="domain" description="Pectinesterase catalytic" evidence="7">
    <location>
        <begin position="63"/>
        <end position="333"/>
    </location>
</feature>
<dbReference type="AlphaFoldDB" id="A0A9Q3BPR7"/>
<reference evidence="8" key="1">
    <citation type="submission" date="2021-03" db="EMBL/GenBank/DDBJ databases">
        <title>Draft genome sequence of rust myrtle Austropuccinia psidii MF-1, a brazilian biotype.</title>
        <authorList>
            <person name="Quecine M.C."/>
            <person name="Pachon D.M.R."/>
            <person name="Bonatelli M.L."/>
            <person name="Correr F.H."/>
            <person name="Franceschini L.M."/>
            <person name="Leite T.F."/>
            <person name="Margarido G.R.A."/>
            <person name="Almeida C.A."/>
            <person name="Ferrarezi J.A."/>
            <person name="Labate C.A."/>
        </authorList>
    </citation>
    <scope>NUCLEOTIDE SEQUENCE</scope>
    <source>
        <strain evidence="8">MF-1</strain>
    </source>
</reference>
<dbReference type="SUPFAM" id="SSF51126">
    <property type="entry name" value="Pectin lyase-like"/>
    <property type="match status" value="1"/>
</dbReference>
<evidence type="ECO:0000259" key="7">
    <source>
        <dbReference type="Pfam" id="PF01095"/>
    </source>
</evidence>
<evidence type="ECO:0000256" key="4">
    <source>
        <dbReference type="ARBA" id="ARBA00022801"/>
    </source>
</evidence>
<protein>
    <recommendedName>
        <fullName evidence="3">pectinesterase</fullName>
        <ecNumber evidence="3">3.1.1.11</ecNumber>
    </recommendedName>
</protein>
<dbReference type="InterPro" id="IPR012334">
    <property type="entry name" value="Pectin_lyas_fold"/>
</dbReference>
<comment type="similarity">
    <text evidence="2">Belongs to the pectinesterase family.</text>
</comment>
<dbReference type="PANTHER" id="PTHR31321:SF137">
    <property type="entry name" value="PECTIN METHYL ESTERASE (EUROFUNG)"/>
    <property type="match status" value="1"/>
</dbReference>
<dbReference type="InterPro" id="IPR000070">
    <property type="entry name" value="Pectinesterase_cat"/>
</dbReference>
<gene>
    <name evidence="8" type="ORF">O181_009711</name>
</gene>
<keyword evidence="5" id="KW-0063">Aspartyl esterase</keyword>
<evidence type="ECO:0000256" key="1">
    <source>
        <dbReference type="ARBA" id="ARBA00005184"/>
    </source>
</evidence>
<dbReference type="InterPro" id="IPR011050">
    <property type="entry name" value="Pectin_lyase_fold/virulence"/>
</dbReference>
<dbReference type="OrthoDB" id="2019149at2759"/>
<feature type="signal peptide" evidence="6">
    <location>
        <begin position="1"/>
        <end position="25"/>
    </location>
</feature>
<comment type="pathway">
    <text evidence="1">Glycan metabolism; pectin degradation; 2-dehydro-3-deoxy-D-gluconate from pectin: step 1/5.</text>
</comment>
<accession>A0A9Q3BPR7</accession>